<keyword evidence="2" id="KW-1185">Reference proteome</keyword>
<dbReference type="RefSeq" id="WP_261499502.1">
    <property type="nucleotide sequence ID" value="NZ_JAODYH010000003.1"/>
</dbReference>
<name>A0ABT2PJ24_9BURK</name>
<organism evidence="1 2">
    <name type="scientific">Acidovorax bellezanensis</name>
    <dbReference type="NCBI Taxonomy" id="2976702"/>
    <lineage>
        <taxon>Bacteria</taxon>
        <taxon>Pseudomonadati</taxon>
        <taxon>Pseudomonadota</taxon>
        <taxon>Betaproteobacteria</taxon>
        <taxon>Burkholderiales</taxon>
        <taxon>Comamonadaceae</taxon>
        <taxon>Acidovorax</taxon>
    </lineage>
</organism>
<evidence type="ECO:0008006" key="3">
    <source>
        <dbReference type="Google" id="ProtNLM"/>
    </source>
</evidence>
<dbReference type="EMBL" id="JAODYH010000003">
    <property type="protein sequence ID" value="MCT9810476.1"/>
    <property type="molecule type" value="Genomic_DNA"/>
</dbReference>
<sequence length="149" mass="14189">MDKHSSIRRHAARLAGVAALLAGLAGCNSMGVGIGIPVGPLSVGVGMGSGGPSLGVGTGWGPLGVGVGVQSGGQVTGHAGVGVSAPVGAASVGVGVGRSTVLHDPNANSNAPVQPVPEAAPAPGAVRQWQDAQGRVVPECQTRGGCGPR</sequence>
<proteinExistence type="predicted"/>
<evidence type="ECO:0000313" key="1">
    <source>
        <dbReference type="EMBL" id="MCT9810476.1"/>
    </source>
</evidence>
<gene>
    <name evidence="1" type="ORF">N0K08_07520</name>
</gene>
<reference evidence="1 2" key="1">
    <citation type="submission" date="2022-09" db="EMBL/GenBank/DDBJ databases">
        <title>Draft genome of isolate Be4.</title>
        <authorList>
            <person name="Sanchez-Castro I."/>
            <person name="Martinez-Rodriguez P."/>
            <person name="Descostes M."/>
            <person name="Merroun M."/>
        </authorList>
    </citation>
    <scope>NUCLEOTIDE SEQUENCE [LARGE SCALE GENOMIC DNA]</scope>
    <source>
        <strain evidence="1 2">Be4</strain>
    </source>
</reference>
<dbReference type="PROSITE" id="PS51257">
    <property type="entry name" value="PROKAR_LIPOPROTEIN"/>
    <property type="match status" value="1"/>
</dbReference>
<accession>A0ABT2PJ24</accession>
<dbReference type="Proteomes" id="UP001525968">
    <property type="component" value="Unassembled WGS sequence"/>
</dbReference>
<evidence type="ECO:0000313" key="2">
    <source>
        <dbReference type="Proteomes" id="UP001525968"/>
    </source>
</evidence>
<protein>
    <recommendedName>
        <fullName evidence="3">Lipoprotein</fullName>
    </recommendedName>
</protein>
<comment type="caution">
    <text evidence="1">The sequence shown here is derived from an EMBL/GenBank/DDBJ whole genome shotgun (WGS) entry which is preliminary data.</text>
</comment>